<dbReference type="STRING" id="154538.A0A1M2VUV6"/>
<keyword evidence="2" id="KW-1185">Reference proteome</keyword>
<dbReference type="OMA" id="RLWQGVD"/>
<dbReference type="OrthoDB" id="2011702at2759"/>
<protein>
    <submittedName>
        <fullName evidence="1">Uncharacterized protein</fullName>
    </submittedName>
</protein>
<gene>
    <name evidence="1" type="ORF">TRAPUB_12110</name>
</gene>
<accession>A0A1M2VUV6</accession>
<dbReference type="AlphaFoldDB" id="A0A1M2VUV6"/>
<name>A0A1M2VUV6_TRAPU</name>
<reference evidence="1 2" key="1">
    <citation type="submission" date="2016-10" db="EMBL/GenBank/DDBJ databases">
        <title>Genome sequence of the basidiomycete white-rot fungus Trametes pubescens.</title>
        <authorList>
            <person name="Makela M.R."/>
            <person name="Granchi Z."/>
            <person name="Peng M."/>
            <person name="De Vries R.P."/>
            <person name="Grigoriev I."/>
            <person name="Riley R."/>
            <person name="Hilden K."/>
        </authorList>
    </citation>
    <scope>NUCLEOTIDE SEQUENCE [LARGE SCALE GENOMIC DNA]</scope>
    <source>
        <strain evidence="1 2">FBCC735</strain>
    </source>
</reference>
<dbReference type="Proteomes" id="UP000184267">
    <property type="component" value="Unassembled WGS sequence"/>
</dbReference>
<evidence type="ECO:0000313" key="1">
    <source>
        <dbReference type="EMBL" id="OJT11383.1"/>
    </source>
</evidence>
<comment type="caution">
    <text evidence="1">The sequence shown here is derived from an EMBL/GenBank/DDBJ whole genome shotgun (WGS) entry which is preliminary data.</text>
</comment>
<evidence type="ECO:0000313" key="2">
    <source>
        <dbReference type="Proteomes" id="UP000184267"/>
    </source>
</evidence>
<dbReference type="EMBL" id="MNAD01000648">
    <property type="protein sequence ID" value="OJT11383.1"/>
    <property type="molecule type" value="Genomic_DNA"/>
</dbReference>
<sequence length="1050" mass="116278">MSGYCKHATRLMIVKGEFEAVSLAIYGEVVTEALATPSTYAPRPLPSITPAGLPPALDPANNRDPTQLARQLLKLIPNAPDLELVIRLIFCLKPSNEDWDLPDFPYLHPDLDDLDADAELEKVVKLTTRPIPDDISSEHVVRFTEKVAQCVNPKDKDLNQAYHVASLLYNTASQHPSLAQKLLDAIELEKVFDSTTIDDETTMLRLLHAASNVDIARKLGASWFRDLLYPLTSELNADRDMRANAKRLLARTQGWTVLEDSFSNTQGDYIAATDMLKDIGMEEQSFGIWLESAIAHGDIASSLAENPVLPVTLPRLFSHRPTDASPTQDEFVAFVRAYIGVACVLAVYAWSDSLPDERCRARVLGILRLWQGVDGYREMTFRLECMTDLDLPTQSGIDAEHILVDLAKTPAAILRPNFLKCILNIGTATLFITDEERSSMRQAAFVVDDGFGGAVDELMRPVDRPPTFGSLRTVRVALAMMNRELDEDDEAHVLDDFWEEAKCSLTTCLSDLLGPVVEEIRNQFSLSQRPPPHMGQDVVAQLFWAADDIIRLFLRLVSTHPLPSRMLRALATNIADVFACTDAADMRYSESSQPSLAAQETRQSCIDLIRALGVQPPVASGAKPGAQIVLRNLLEHGPHSTGLDPTHHLLQVFCLIDFLLPSEDCADDQRSLWVHSVFPSVLKELWTFCHALDTENKVHFIRRLSALDQEAIGVGEWLLLEEVKDVSHAVQTLQDGDLSDQKRRITQNQISLFFRFFADILQSSSGQWCINSLASTEEAPHLLASALYTMFDLHLVPPYLGEVLDRLAAGYDVFDNELRWAMVIGLWRSLQPPDISASRLEGRIGSSVRVVATITPSYLDPSKLTAEVGWLVQRLAQYSDTVEENVAQSVVSLFEWLSQSAVSIPKMADLHTIASDQFGTFRDHLKDALSGEWKERLDAACCQLVPGAANAPPQDPTALPTSADLSIHDIEELLRQTIPVPSTPPRRPLNQDVLGLVTVSPAALLRSPAVTGLTKTYLNNDFRQLRQSSARANTSRLPSMHVDVGVALAA</sequence>
<proteinExistence type="predicted"/>
<organism evidence="1 2">
    <name type="scientific">Trametes pubescens</name>
    <name type="common">White-rot fungus</name>
    <dbReference type="NCBI Taxonomy" id="154538"/>
    <lineage>
        <taxon>Eukaryota</taxon>
        <taxon>Fungi</taxon>
        <taxon>Dikarya</taxon>
        <taxon>Basidiomycota</taxon>
        <taxon>Agaricomycotina</taxon>
        <taxon>Agaricomycetes</taxon>
        <taxon>Polyporales</taxon>
        <taxon>Polyporaceae</taxon>
        <taxon>Trametes</taxon>
    </lineage>
</organism>